<evidence type="ECO:0000313" key="5">
    <source>
        <dbReference type="EMBL" id="NMM44229.1"/>
    </source>
</evidence>
<keyword evidence="2" id="KW-0238">DNA-binding</keyword>
<dbReference type="SMART" id="SM00345">
    <property type="entry name" value="HTH_GNTR"/>
    <property type="match status" value="1"/>
</dbReference>
<accession>A0A7Y0HGD3</accession>
<evidence type="ECO:0000256" key="2">
    <source>
        <dbReference type="ARBA" id="ARBA00023125"/>
    </source>
</evidence>
<dbReference type="InterPro" id="IPR050679">
    <property type="entry name" value="Bact_HTH_transcr_reg"/>
</dbReference>
<dbReference type="InterPro" id="IPR000524">
    <property type="entry name" value="Tscrpt_reg_HTH_GntR"/>
</dbReference>
<proteinExistence type="predicted"/>
<dbReference type="AlphaFoldDB" id="A0A7Y0HGD3"/>
<dbReference type="InterPro" id="IPR028978">
    <property type="entry name" value="Chorismate_lyase_/UTRA_dom_sf"/>
</dbReference>
<protein>
    <submittedName>
        <fullName evidence="5">Phosphonate metabolism transcriptional regulator PhnF</fullName>
    </submittedName>
</protein>
<dbReference type="EMBL" id="JABBNT010000002">
    <property type="protein sequence ID" value="NMM44229.1"/>
    <property type="molecule type" value="Genomic_DNA"/>
</dbReference>
<dbReference type="InterPro" id="IPR012702">
    <property type="entry name" value="CP_lyase_PhnF"/>
</dbReference>
<dbReference type="PRINTS" id="PR00035">
    <property type="entry name" value="HTHGNTR"/>
</dbReference>
<dbReference type="PROSITE" id="PS50949">
    <property type="entry name" value="HTH_GNTR"/>
    <property type="match status" value="1"/>
</dbReference>
<dbReference type="GO" id="GO:0003677">
    <property type="term" value="F:DNA binding"/>
    <property type="evidence" value="ECO:0007669"/>
    <property type="project" value="UniProtKB-KW"/>
</dbReference>
<dbReference type="InterPro" id="IPR011663">
    <property type="entry name" value="UTRA"/>
</dbReference>
<dbReference type="SMART" id="SM00866">
    <property type="entry name" value="UTRA"/>
    <property type="match status" value="1"/>
</dbReference>
<gene>
    <name evidence="5" type="primary">phnF</name>
    <name evidence="5" type="ORF">HH303_07055</name>
</gene>
<evidence type="ECO:0000256" key="1">
    <source>
        <dbReference type="ARBA" id="ARBA00023015"/>
    </source>
</evidence>
<dbReference type="InterPro" id="IPR036388">
    <property type="entry name" value="WH-like_DNA-bd_sf"/>
</dbReference>
<reference evidence="5 6" key="1">
    <citation type="submission" date="2020-04" db="EMBL/GenBank/DDBJ databases">
        <title>Rhodospirillaceae bacterium KN72 isolated from deep sea.</title>
        <authorList>
            <person name="Zhang D.-C."/>
        </authorList>
    </citation>
    <scope>NUCLEOTIDE SEQUENCE [LARGE SCALE GENOMIC DNA]</scope>
    <source>
        <strain evidence="5 6">KN72</strain>
    </source>
</reference>
<dbReference type="Pfam" id="PF00392">
    <property type="entry name" value="GntR"/>
    <property type="match status" value="1"/>
</dbReference>
<keyword evidence="6" id="KW-1185">Reference proteome</keyword>
<dbReference type="SUPFAM" id="SSF46785">
    <property type="entry name" value="Winged helix' DNA-binding domain"/>
    <property type="match status" value="1"/>
</dbReference>
<dbReference type="GO" id="GO:0045892">
    <property type="term" value="P:negative regulation of DNA-templated transcription"/>
    <property type="evidence" value="ECO:0007669"/>
    <property type="project" value="TreeGrafter"/>
</dbReference>
<evidence type="ECO:0000256" key="3">
    <source>
        <dbReference type="ARBA" id="ARBA00023163"/>
    </source>
</evidence>
<dbReference type="Gene3D" id="1.10.10.10">
    <property type="entry name" value="Winged helix-like DNA-binding domain superfamily/Winged helix DNA-binding domain"/>
    <property type="match status" value="1"/>
</dbReference>
<dbReference type="GO" id="GO:0003700">
    <property type="term" value="F:DNA-binding transcription factor activity"/>
    <property type="evidence" value="ECO:0007669"/>
    <property type="project" value="InterPro"/>
</dbReference>
<keyword evidence="1" id="KW-0805">Transcription regulation</keyword>
<keyword evidence="3" id="KW-0804">Transcription</keyword>
<feature type="domain" description="HTH gntR-type" evidence="4">
    <location>
        <begin position="7"/>
        <end position="75"/>
    </location>
</feature>
<dbReference type="CDD" id="cd07377">
    <property type="entry name" value="WHTH_GntR"/>
    <property type="match status" value="1"/>
</dbReference>
<organism evidence="5 6">
    <name type="scientific">Pacificispira spongiicola</name>
    <dbReference type="NCBI Taxonomy" id="2729598"/>
    <lineage>
        <taxon>Bacteria</taxon>
        <taxon>Pseudomonadati</taxon>
        <taxon>Pseudomonadota</taxon>
        <taxon>Alphaproteobacteria</taxon>
        <taxon>Rhodospirillales</taxon>
        <taxon>Rhodospirillaceae</taxon>
        <taxon>Pacificispira</taxon>
    </lineage>
</organism>
<dbReference type="InterPro" id="IPR036390">
    <property type="entry name" value="WH_DNA-bd_sf"/>
</dbReference>
<dbReference type="Gene3D" id="3.40.1410.10">
    <property type="entry name" value="Chorismate lyase-like"/>
    <property type="match status" value="1"/>
</dbReference>
<evidence type="ECO:0000259" key="4">
    <source>
        <dbReference type="PROSITE" id="PS50949"/>
    </source>
</evidence>
<dbReference type="NCBIfam" id="TIGR02325">
    <property type="entry name" value="C_P_lyase_phnF"/>
    <property type="match status" value="1"/>
</dbReference>
<dbReference type="PANTHER" id="PTHR44846">
    <property type="entry name" value="MANNOSYL-D-GLYCERATE TRANSPORT/METABOLISM SYSTEM REPRESSOR MNGR-RELATED"/>
    <property type="match status" value="1"/>
</dbReference>
<dbReference type="SUPFAM" id="SSF64288">
    <property type="entry name" value="Chorismate lyase-like"/>
    <property type="match status" value="1"/>
</dbReference>
<name>A0A7Y0HGD3_9PROT</name>
<dbReference type="Pfam" id="PF07702">
    <property type="entry name" value="UTRA"/>
    <property type="match status" value="1"/>
</dbReference>
<dbReference type="Proteomes" id="UP000539372">
    <property type="component" value="Unassembled WGS sequence"/>
</dbReference>
<dbReference type="RefSeq" id="WP_169624526.1">
    <property type="nucleotide sequence ID" value="NZ_JABBNT010000002.1"/>
</dbReference>
<comment type="caution">
    <text evidence="5">The sequence shown here is derived from an EMBL/GenBank/DDBJ whole genome shotgun (WGS) entry which is preliminary data.</text>
</comment>
<dbReference type="PANTHER" id="PTHR44846:SF1">
    <property type="entry name" value="MANNOSYL-D-GLYCERATE TRANSPORT_METABOLISM SYSTEM REPRESSOR MNGR-RELATED"/>
    <property type="match status" value="1"/>
</dbReference>
<sequence>MYQTEGEPIWRQIAGSLEVEIDQGTYQPGDRLPTEGDLSRRFAVNRHTVRRAMSFLQEMGKVRIEQGRGTFVQNDLVEYPIGERTRFTQNLHSANRLPSKVLLRAEQVRADASVARNLGVRKGAPVYLLETISEADGRPISVATHYFPAKRFGGIIEAFRTSQSITESLRACGVSDYKRFSTRITATMPTRQLATHLQQPQTRPVLQTESINVDMDGRTIEYGLSYFASDRTQFIVESEPLDRHAVLKRPKDEDD</sequence>
<evidence type="ECO:0000313" key="6">
    <source>
        <dbReference type="Proteomes" id="UP000539372"/>
    </source>
</evidence>